<keyword evidence="1" id="KW-0812">Transmembrane</keyword>
<dbReference type="EMBL" id="NXLS01000010">
    <property type="protein sequence ID" value="RDU61921.1"/>
    <property type="molecule type" value="Genomic_DNA"/>
</dbReference>
<feature type="transmembrane region" description="Helical" evidence="1">
    <location>
        <begin position="105"/>
        <end position="125"/>
    </location>
</feature>
<dbReference type="RefSeq" id="WP_115552156.1">
    <property type="nucleotide sequence ID" value="NZ_CAOPYK010000014.1"/>
</dbReference>
<organism evidence="2 3">
    <name type="scientific">Helicobacter ganmani</name>
    <dbReference type="NCBI Taxonomy" id="60246"/>
    <lineage>
        <taxon>Bacteria</taxon>
        <taxon>Pseudomonadati</taxon>
        <taxon>Campylobacterota</taxon>
        <taxon>Epsilonproteobacteria</taxon>
        <taxon>Campylobacterales</taxon>
        <taxon>Helicobacteraceae</taxon>
        <taxon>Helicobacter</taxon>
    </lineage>
</organism>
<keyword evidence="3" id="KW-1185">Reference proteome</keyword>
<gene>
    <name evidence="2" type="ORF">CQA43_08425</name>
</gene>
<dbReference type="GeneID" id="82536303"/>
<evidence type="ECO:0000313" key="3">
    <source>
        <dbReference type="Proteomes" id="UP000256650"/>
    </source>
</evidence>
<evidence type="ECO:0000313" key="2">
    <source>
        <dbReference type="EMBL" id="RDU61921.1"/>
    </source>
</evidence>
<keyword evidence="1" id="KW-1133">Transmembrane helix</keyword>
<comment type="caution">
    <text evidence="2">The sequence shown here is derived from an EMBL/GenBank/DDBJ whole genome shotgun (WGS) entry which is preliminary data.</text>
</comment>
<dbReference type="Proteomes" id="UP000256650">
    <property type="component" value="Unassembled WGS sequence"/>
</dbReference>
<feature type="transmembrane region" description="Helical" evidence="1">
    <location>
        <begin position="48"/>
        <end position="69"/>
    </location>
</feature>
<reference evidence="2 3" key="1">
    <citation type="submission" date="2018-04" db="EMBL/GenBank/DDBJ databases">
        <title>Novel Campyloabacter and Helicobacter Species and Strains.</title>
        <authorList>
            <person name="Mannion A.J."/>
            <person name="Shen Z."/>
            <person name="Fox J.G."/>
        </authorList>
    </citation>
    <scope>NUCLEOTIDE SEQUENCE [LARGE SCALE GENOMIC DNA]</scope>
    <source>
        <strain evidence="2 3">MIT 99-5101</strain>
    </source>
</reference>
<name>A0A3D8IBI8_9HELI</name>
<proteinExistence type="predicted"/>
<keyword evidence="1" id="KW-0472">Membrane</keyword>
<feature type="transmembrane region" description="Helical" evidence="1">
    <location>
        <begin position="7"/>
        <end position="28"/>
    </location>
</feature>
<accession>A0A3D8IBI8</accession>
<feature type="transmembrane region" description="Helical" evidence="1">
    <location>
        <begin position="78"/>
        <end position="99"/>
    </location>
</feature>
<dbReference type="AlphaFoldDB" id="A0A3D8IBI8"/>
<protein>
    <submittedName>
        <fullName evidence="2">Uncharacterized protein</fullName>
    </submittedName>
</protein>
<evidence type="ECO:0000256" key="1">
    <source>
        <dbReference type="SAM" id="Phobius"/>
    </source>
</evidence>
<sequence>MPILLEVFLFCIFLLLVSGNFLMGLRALEYASKVYDYSYSGVGPRAHYTLLMFYSIPVVLIYSIFHYGIYRKYRGRKFFYIALISFVVIFFSLCIEFPVYKRATFSMHSVIFGLMCMEIATLYRLRNKCLEKIKILTNK</sequence>